<evidence type="ECO:0000259" key="4">
    <source>
        <dbReference type="PROSITE" id="PS51387"/>
    </source>
</evidence>
<dbReference type="Gene3D" id="3.30.43.10">
    <property type="entry name" value="Uridine Diphospho-n-acetylenolpyruvylglucosamine Reductase, domain 2"/>
    <property type="match status" value="1"/>
</dbReference>
<evidence type="ECO:0000256" key="1">
    <source>
        <dbReference type="ARBA" id="ARBA00022630"/>
    </source>
</evidence>
<dbReference type="InterPro" id="IPR051312">
    <property type="entry name" value="Diverse_Substr_Oxidored"/>
</dbReference>
<reference evidence="5 6" key="1">
    <citation type="submission" date="2016-10" db="EMBL/GenBank/DDBJ databases">
        <authorList>
            <person name="de Groot N.N."/>
        </authorList>
    </citation>
    <scope>NUCLEOTIDE SEQUENCE [LARGE SCALE GENOMIC DNA]</scope>
    <source>
        <strain evidence="5 6">DSM 25927</strain>
    </source>
</reference>
<dbReference type="PANTHER" id="PTHR42659:SF2">
    <property type="entry name" value="XANTHINE DEHYDROGENASE SUBUNIT C-RELATED"/>
    <property type="match status" value="1"/>
</dbReference>
<dbReference type="InterPro" id="IPR016169">
    <property type="entry name" value="FAD-bd_PCMH_sub2"/>
</dbReference>
<dbReference type="SUPFAM" id="SSF55447">
    <property type="entry name" value="CO dehydrogenase flavoprotein C-terminal domain-like"/>
    <property type="match status" value="1"/>
</dbReference>
<dbReference type="PANTHER" id="PTHR42659">
    <property type="entry name" value="XANTHINE DEHYDROGENASE SUBUNIT C-RELATED"/>
    <property type="match status" value="1"/>
</dbReference>
<dbReference type="OrthoDB" id="9767994at2"/>
<dbReference type="STRING" id="489703.SAMN04488038_101245"/>
<dbReference type="AlphaFoldDB" id="A0A1H9A1R5"/>
<keyword evidence="6" id="KW-1185">Reference proteome</keyword>
<keyword evidence="2" id="KW-0274">FAD</keyword>
<sequence>MKPAAFDYYAPSSIEEACRLLSEAGGGATVLAGGQTLMPLLALRMSQPFIVVDITRIAALKTVTRGDGCTRIGPTLRQNELIAHAEIGRALPSLVTAARHVGHHQTRNRGTVGGSIALGEPAAELPATALALGASVELRSLRGTRRVPLQDFYFGPYATALEPDELLVGIEFPDWPAGTSWLFREIAQRPGDFALVGFSGAVTVQDGRISRAGLAWFGMGPTPIRARQAEAALLNQNPEQIDAQAIAQLAIADTAPFDDHHASAEYRRTVGRRLCAKLLSETLPARQAA</sequence>
<dbReference type="InterPro" id="IPR016166">
    <property type="entry name" value="FAD-bd_PCMH"/>
</dbReference>
<dbReference type="Gene3D" id="3.30.390.50">
    <property type="entry name" value="CO dehydrogenase flavoprotein, C-terminal domain"/>
    <property type="match status" value="1"/>
</dbReference>
<dbReference type="SUPFAM" id="SSF56176">
    <property type="entry name" value="FAD-binding/transporter-associated domain-like"/>
    <property type="match status" value="1"/>
</dbReference>
<dbReference type="GO" id="GO:0071949">
    <property type="term" value="F:FAD binding"/>
    <property type="evidence" value="ECO:0007669"/>
    <property type="project" value="InterPro"/>
</dbReference>
<gene>
    <name evidence="5" type="ORF">SAMN04488038_101245</name>
</gene>
<dbReference type="SMART" id="SM01092">
    <property type="entry name" value="CO_deh_flav_C"/>
    <property type="match status" value="1"/>
</dbReference>
<accession>A0A1H9A1R5</accession>
<evidence type="ECO:0000313" key="6">
    <source>
        <dbReference type="Proteomes" id="UP000199233"/>
    </source>
</evidence>
<dbReference type="Proteomes" id="UP000199233">
    <property type="component" value="Unassembled WGS sequence"/>
</dbReference>
<protein>
    <submittedName>
        <fullName evidence="5">Carbon-monoxide dehydrogenase medium subunit</fullName>
    </submittedName>
</protein>
<keyword evidence="1" id="KW-0285">Flavoprotein</keyword>
<keyword evidence="3" id="KW-0560">Oxidoreductase</keyword>
<proteinExistence type="predicted"/>
<evidence type="ECO:0000256" key="3">
    <source>
        <dbReference type="ARBA" id="ARBA00023002"/>
    </source>
</evidence>
<evidence type="ECO:0000256" key="2">
    <source>
        <dbReference type="ARBA" id="ARBA00022827"/>
    </source>
</evidence>
<dbReference type="Pfam" id="PF03450">
    <property type="entry name" value="CO_deh_flav_C"/>
    <property type="match status" value="1"/>
</dbReference>
<dbReference type="RefSeq" id="WP_093280910.1">
    <property type="nucleotide sequence ID" value="NZ_FOFS01000001.1"/>
</dbReference>
<organism evidence="5 6">
    <name type="scientific">Solimonas aquatica</name>
    <dbReference type="NCBI Taxonomy" id="489703"/>
    <lineage>
        <taxon>Bacteria</taxon>
        <taxon>Pseudomonadati</taxon>
        <taxon>Pseudomonadota</taxon>
        <taxon>Gammaproteobacteria</taxon>
        <taxon>Nevskiales</taxon>
        <taxon>Nevskiaceae</taxon>
        <taxon>Solimonas</taxon>
    </lineage>
</organism>
<dbReference type="Pfam" id="PF00941">
    <property type="entry name" value="FAD_binding_5"/>
    <property type="match status" value="1"/>
</dbReference>
<dbReference type="GO" id="GO:0016491">
    <property type="term" value="F:oxidoreductase activity"/>
    <property type="evidence" value="ECO:0007669"/>
    <property type="project" value="UniProtKB-KW"/>
</dbReference>
<dbReference type="InterPro" id="IPR036683">
    <property type="entry name" value="CO_DH_flav_C_dom_sf"/>
</dbReference>
<evidence type="ECO:0000313" key="5">
    <source>
        <dbReference type="EMBL" id="SEP70672.1"/>
    </source>
</evidence>
<dbReference type="InterPro" id="IPR005107">
    <property type="entry name" value="CO_DH_flav_C"/>
</dbReference>
<dbReference type="InterPro" id="IPR036318">
    <property type="entry name" value="FAD-bd_PCMH-like_sf"/>
</dbReference>
<dbReference type="EMBL" id="FOFS01000001">
    <property type="protein sequence ID" value="SEP70672.1"/>
    <property type="molecule type" value="Genomic_DNA"/>
</dbReference>
<dbReference type="PROSITE" id="PS51387">
    <property type="entry name" value="FAD_PCMH"/>
    <property type="match status" value="1"/>
</dbReference>
<dbReference type="Gene3D" id="3.30.465.10">
    <property type="match status" value="1"/>
</dbReference>
<dbReference type="InterPro" id="IPR002346">
    <property type="entry name" value="Mopterin_DH_FAD-bd"/>
</dbReference>
<dbReference type="InterPro" id="IPR016167">
    <property type="entry name" value="FAD-bd_PCMH_sub1"/>
</dbReference>
<name>A0A1H9A1R5_9GAMM</name>
<feature type="domain" description="FAD-binding PCMH-type" evidence="4">
    <location>
        <begin position="1"/>
        <end position="177"/>
    </location>
</feature>